<feature type="compositionally biased region" description="Low complexity" evidence="1">
    <location>
        <begin position="84"/>
        <end position="101"/>
    </location>
</feature>
<organism evidence="3 4">
    <name type="scientific">Deinococcus hohokamensis</name>
    <dbReference type="NCBI Taxonomy" id="309883"/>
    <lineage>
        <taxon>Bacteria</taxon>
        <taxon>Thermotogati</taxon>
        <taxon>Deinococcota</taxon>
        <taxon>Deinococci</taxon>
        <taxon>Deinococcales</taxon>
        <taxon>Deinococcaceae</taxon>
        <taxon>Deinococcus</taxon>
    </lineage>
</organism>
<feature type="compositionally biased region" description="Pro residues" evidence="1">
    <location>
        <begin position="128"/>
        <end position="138"/>
    </location>
</feature>
<gene>
    <name evidence="3" type="ORF">ACFO0D_09065</name>
</gene>
<dbReference type="Pfam" id="PF00188">
    <property type="entry name" value="CAP"/>
    <property type="match status" value="1"/>
</dbReference>
<dbReference type="Proteomes" id="UP001595952">
    <property type="component" value="Unassembled WGS sequence"/>
</dbReference>
<feature type="region of interest" description="Disordered" evidence="1">
    <location>
        <begin position="45"/>
        <end position="141"/>
    </location>
</feature>
<dbReference type="SUPFAM" id="SSF55797">
    <property type="entry name" value="PR-1-like"/>
    <property type="match status" value="1"/>
</dbReference>
<evidence type="ECO:0000259" key="2">
    <source>
        <dbReference type="Pfam" id="PF00188"/>
    </source>
</evidence>
<evidence type="ECO:0000313" key="3">
    <source>
        <dbReference type="EMBL" id="MFC4638494.1"/>
    </source>
</evidence>
<accession>A0ABV9IAM8</accession>
<dbReference type="Gene3D" id="3.40.33.10">
    <property type="entry name" value="CAP"/>
    <property type="match status" value="1"/>
</dbReference>
<dbReference type="InterPro" id="IPR035940">
    <property type="entry name" value="CAP_sf"/>
</dbReference>
<dbReference type="InterPro" id="IPR014044">
    <property type="entry name" value="CAP_dom"/>
</dbReference>
<protein>
    <submittedName>
        <fullName evidence="3">CAP domain-containing protein</fullName>
    </submittedName>
</protein>
<evidence type="ECO:0000313" key="4">
    <source>
        <dbReference type="Proteomes" id="UP001595952"/>
    </source>
</evidence>
<dbReference type="RefSeq" id="WP_380061503.1">
    <property type="nucleotide sequence ID" value="NZ_JBHSEI010000006.1"/>
</dbReference>
<keyword evidence="4" id="KW-1185">Reference proteome</keyword>
<reference evidence="4" key="1">
    <citation type="journal article" date="2019" name="Int. J. Syst. Evol. Microbiol.">
        <title>The Global Catalogue of Microorganisms (GCM) 10K type strain sequencing project: providing services to taxonomists for standard genome sequencing and annotation.</title>
        <authorList>
            <consortium name="The Broad Institute Genomics Platform"/>
            <consortium name="The Broad Institute Genome Sequencing Center for Infectious Disease"/>
            <person name="Wu L."/>
            <person name="Ma J."/>
        </authorList>
    </citation>
    <scope>NUCLEOTIDE SEQUENCE [LARGE SCALE GENOMIC DNA]</scope>
    <source>
        <strain evidence="4">CCUG 55995</strain>
    </source>
</reference>
<comment type="caution">
    <text evidence="3">The sequence shown here is derived from an EMBL/GenBank/DDBJ whole genome shotgun (WGS) entry which is preliminary data.</text>
</comment>
<evidence type="ECO:0000256" key="1">
    <source>
        <dbReference type="SAM" id="MobiDB-lite"/>
    </source>
</evidence>
<sequence length="398" mass="40896">MWKRAWRAVGWTAALLLTGILAMGWAGWLPDWPLFSSSPLAMAPSLPPDATTSSTPARPRDPVSGVAQQPAPLPEEEAGPIPAPTAEPGAAPPEAEVSEPGLSAATPGPAVAPRRGKEASAPARLASPAPPDSTPGPPTSAALSAVNRVRTLAGLAPVSWQSAWAAQCAAHARYLVKADRAEHREDPASPYRSAQGEACAHGHYFVSSQPASGATRALGYWATGAFHLPQLLHPGLRQVALGEAHDAAGSFESAAVLDVRRGLTQDGPAPYPVRFPAPGATSPYREAARQEWPDPLSGCGYAAPAGAPIALLLGPGPAVQAAALKVNGQPVEACLLTAERFEADGAGDQAAGRSVLASQGAAVLLPRQPLPPGAQVQVSFRTPAGREHWSFRVDPAAP</sequence>
<feature type="domain" description="SCP" evidence="2">
    <location>
        <begin position="143"/>
        <end position="251"/>
    </location>
</feature>
<proteinExistence type="predicted"/>
<name>A0ABV9IAM8_9DEIO</name>
<dbReference type="EMBL" id="JBHSEI010000006">
    <property type="protein sequence ID" value="MFC4638494.1"/>
    <property type="molecule type" value="Genomic_DNA"/>
</dbReference>